<sequence>MEKRLFTPGPLGVSMTTKEAMLRDVGSRDQEFISLVKNIRMDLIMIAGVDETDFTCIPLQGSGTFCIEAVLSTFVPREGKVLILENGAYGKRQAAICRVLGINYQISSFPEDSFIRGEDAKVLLERDGPFSMLSIVHCETSSGVINRIEEVGDVLKEFPETAYFVDAMSSFGAVPIDMKLCNMDVLVSSANKCIEGVPGFGFAICRRSLVAASKGNARSYCLDLVDQNEGLDKNGQFRFTPPTHAMLAFNQALTELHAEGGVNARSARYQSNRAILRQGMQSLGFQEFLSSEHTGYIITSYYFPKHPKFNFQTFYENLSKLGFVIYPGKVLDADCFRIGNIGNLHARDMQELLTNIETVLSKMCP</sequence>
<dbReference type="PANTHER" id="PTHR42778">
    <property type="entry name" value="2-AMINOETHYLPHOSPHONATE--PYRUVATE TRANSAMINASE"/>
    <property type="match status" value="1"/>
</dbReference>
<reference evidence="13" key="1">
    <citation type="submission" date="2012-12" db="EMBL/GenBank/DDBJ databases">
        <authorList>
            <person name="Hellsten U."/>
            <person name="Grimwood J."/>
            <person name="Chapman J.A."/>
            <person name="Shapiro H."/>
            <person name="Aerts A."/>
            <person name="Otillar R.P."/>
            <person name="Terry A.Y."/>
            <person name="Boore J.L."/>
            <person name="Simakov O."/>
            <person name="Marletaz F."/>
            <person name="Cho S.-J."/>
            <person name="Edsinger-Gonzales E."/>
            <person name="Havlak P."/>
            <person name="Kuo D.-H."/>
            <person name="Larsson T."/>
            <person name="Lv J."/>
            <person name="Arendt D."/>
            <person name="Savage R."/>
            <person name="Osoegawa K."/>
            <person name="de Jong P."/>
            <person name="Lindberg D.R."/>
            <person name="Seaver E.C."/>
            <person name="Weisblat D.A."/>
            <person name="Putnam N.H."/>
            <person name="Grigoriev I.V."/>
            <person name="Rokhsar D.S."/>
        </authorList>
    </citation>
    <scope>NUCLEOTIDE SEQUENCE</scope>
    <source>
        <strain evidence="13">I ESC-2004</strain>
    </source>
</reference>
<dbReference type="PIRSF" id="PIRSF000524">
    <property type="entry name" value="SPT"/>
    <property type="match status" value="1"/>
</dbReference>
<protein>
    <recommendedName>
        <fullName evidence="7">Alanine--glyoxylate aminotransferase</fullName>
        <ecNumber evidence="7">2.6.1.44</ecNumber>
    </recommendedName>
</protein>
<name>R7TPS8_CAPTE</name>
<dbReference type="Pfam" id="PF00266">
    <property type="entry name" value="Aminotran_5"/>
    <property type="match status" value="1"/>
</dbReference>
<dbReference type="InterPro" id="IPR015424">
    <property type="entry name" value="PyrdxlP-dep_Trfase"/>
</dbReference>
<dbReference type="PANTHER" id="PTHR42778:SF1">
    <property type="entry name" value="2-AMINOETHYLPHOSPHONATE--PYRUVATE TRANSAMINASE"/>
    <property type="match status" value="1"/>
</dbReference>
<dbReference type="HOGENOM" id="CLU_027686_3_1_1"/>
<feature type="binding site" evidence="8">
    <location>
        <position position="337"/>
    </location>
    <ligand>
        <name>substrate</name>
    </ligand>
</feature>
<dbReference type="EnsemblMetazoa" id="CapteT153068">
    <property type="protein sequence ID" value="CapteP153068"/>
    <property type="gene ID" value="CapteG153068"/>
</dbReference>
<feature type="domain" description="Aminotransferase class V" evidence="10">
    <location>
        <begin position="21"/>
        <end position="291"/>
    </location>
</feature>
<dbReference type="SUPFAM" id="SSF53383">
    <property type="entry name" value="PLP-dependent transferases"/>
    <property type="match status" value="1"/>
</dbReference>
<accession>R7TPS8</accession>
<comment type="similarity">
    <text evidence="7">Belongs to the class-V pyridoxal-phosphate-dependent aminotransferase family.</text>
</comment>
<evidence type="ECO:0000256" key="6">
    <source>
        <dbReference type="ARBA" id="ARBA00049460"/>
    </source>
</evidence>
<reference evidence="11 13" key="2">
    <citation type="journal article" date="2013" name="Nature">
        <title>Insights into bilaterian evolution from three spiralian genomes.</title>
        <authorList>
            <person name="Simakov O."/>
            <person name="Marletaz F."/>
            <person name="Cho S.J."/>
            <person name="Edsinger-Gonzales E."/>
            <person name="Havlak P."/>
            <person name="Hellsten U."/>
            <person name="Kuo D.H."/>
            <person name="Larsson T."/>
            <person name="Lv J."/>
            <person name="Arendt D."/>
            <person name="Savage R."/>
            <person name="Osoegawa K."/>
            <person name="de Jong P."/>
            <person name="Grimwood J."/>
            <person name="Chapman J.A."/>
            <person name="Shapiro H."/>
            <person name="Aerts A."/>
            <person name="Otillar R.P."/>
            <person name="Terry A.Y."/>
            <person name="Boore J.L."/>
            <person name="Grigoriev I.V."/>
            <person name="Lindberg D.R."/>
            <person name="Seaver E.C."/>
            <person name="Weisblat D.A."/>
            <person name="Putnam N.H."/>
            <person name="Rokhsar D.S."/>
        </authorList>
    </citation>
    <scope>NUCLEOTIDE SEQUENCE</scope>
    <source>
        <strain evidence="11 13">I ESC-2004</strain>
    </source>
</reference>
<dbReference type="InterPro" id="IPR015422">
    <property type="entry name" value="PyrdxlP-dep_Trfase_small"/>
</dbReference>
<dbReference type="InterPro" id="IPR024169">
    <property type="entry name" value="SP_NH2Trfase/AEP_transaminase"/>
</dbReference>
<proteinExistence type="inferred from homology"/>
<dbReference type="InterPro" id="IPR012703">
    <property type="entry name" value="NH2EtPonate_pyrv_transaminase"/>
</dbReference>
<evidence type="ECO:0000259" key="10">
    <source>
        <dbReference type="Pfam" id="PF00266"/>
    </source>
</evidence>
<dbReference type="EC" id="2.6.1.44" evidence="7"/>
<dbReference type="NCBIfam" id="TIGR03301">
    <property type="entry name" value="PhnW-AepZ"/>
    <property type="match status" value="1"/>
</dbReference>
<evidence type="ECO:0000256" key="2">
    <source>
        <dbReference type="ARBA" id="ARBA00022576"/>
    </source>
</evidence>
<keyword evidence="3" id="KW-0808">Transferase</keyword>
<feature type="modified residue" description="N6-(pyridoxal phosphate)lysine" evidence="9">
    <location>
        <position position="192"/>
    </location>
</feature>
<comment type="catalytic activity">
    <reaction evidence="6">
        <text>(2-aminoethyl)phosphonate + pyruvate = phosphonoacetaldehyde + L-alanine</text>
        <dbReference type="Rhea" id="RHEA:17021"/>
        <dbReference type="ChEBI" id="CHEBI:15361"/>
        <dbReference type="ChEBI" id="CHEBI:57418"/>
        <dbReference type="ChEBI" id="CHEBI:57972"/>
        <dbReference type="ChEBI" id="CHEBI:58383"/>
        <dbReference type="EC" id="2.6.1.37"/>
    </reaction>
</comment>
<keyword evidence="5" id="KW-0670">Pyruvate</keyword>
<dbReference type="AlphaFoldDB" id="R7TPS8"/>
<evidence type="ECO:0000256" key="9">
    <source>
        <dbReference type="PIRSR" id="PIRSR000524-50"/>
    </source>
</evidence>
<gene>
    <name evidence="11" type="ORF">CAPTEDRAFT_153068</name>
</gene>
<keyword evidence="2" id="KW-0032">Aminotransferase</keyword>
<dbReference type="Gene3D" id="3.40.640.10">
    <property type="entry name" value="Type I PLP-dependent aspartate aminotransferase-like (Major domain)"/>
    <property type="match status" value="1"/>
</dbReference>
<evidence type="ECO:0000256" key="3">
    <source>
        <dbReference type="ARBA" id="ARBA00022679"/>
    </source>
</evidence>
<evidence type="ECO:0000256" key="5">
    <source>
        <dbReference type="ARBA" id="ARBA00023317"/>
    </source>
</evidence>
<dbReference type="HAMAP" id="MF_01376">
    <property type="entry name" value="PhnW_aminotrans_5"/>
    <property type="match status" value="1"/>
</dbReference>
<evidence type="ECO:0000256" key="1">
    <source>
        <dbReference type="ARBA" id="ARBA00001933"/>
    </source>
</evidence>
<dbReference type="EMBL" id="AMQN01013034">
    <property type="status" value="NOT_ANNOTATED_CDS"/>
    <property type="molecule type" value="Genomic_DNA"/>
</dbReference>
<dbReference type="InterPro" id="IPR000192">
    <property type="entry name" value="Aminotrans_V_dom"/>
</dbReference>
<dbReference type="STRING" id="283909.R7TPS8"/>
<evidence type="ECO:0000313" key="13">
    <source>
        <dbReference type="Proteomes" id="UP000014760"/>
    </source>
</evidence>
<dbReference type="NCBIfam" id="TIGR02326">
    <property type="entry name" value="transamin_PhnW"/>
    <property type="match status" value="1"/>
</dbReference>
<dbReference type="Gene3D" id="3.90.1150.10">
    <property type="entry name" value="Aspartate Aminotransferase, domain 1"/>
    <property type="match status" value="1"/>
</dbReference>
<evidence type="ECO:0000256" key="8">
    <source>
        <dbReference type="PIRSR" id="PIRSR000524-1"/>
    </source>
</evidence>
<dbReference type="OMA" id="IHCETST"/>
<dbReference type="EMBL" id="KB309911">
    <property type="protein sequence ID" value="ELT93050.1"/>
    <property type="molecule type" value="Genomic_DNA"/>
</dbReference>
<organism evidence="11">
    <name type="scientific">Capitella teleta</name>
    <name type="common">Polychaete worm</name>
    <dbReference type="NCBI Taxonomy" id="283909"/>
    <lineage>
        <taxon>Eukaryota</taxon>
        <taxon>Metazoa</taxon>
        <taxon>Spiralia</taxon>
        <taxon>Lophotrochozoa</taxon>
        <taxon>Annelida</taxon>
        <taxon>Polychaeta</taxon>
        <taxon>Sedentaria</taxon>
        <taxon>Scolecida</taxon>
        <taxon>Capitellidae</taxon>
        <taxon>Capitella</taxon>
    </lineage>
</organism>
<evidence type="ECO:0000313" key="11">
    <source>
        <dbReference type="EMBL" id="ELT93050.1"/>
    </source>
</evidence>
<dbReference type="Proteomes" id="UP000014760">
    <property type="component" value="Unassembled WGS sequence"/>
</dbReference>
<keyword evidence="13" id="KW-1185">Reference proteome</keyword>
<dbReference type="GO" id="GO:0019700">
    <property type="term" value="P:organic phosphonate catabolic process"/>
    <property type="evidence" value="ECO:0007669"/>
    <property type="project" value="InterPro"/>
</dbReference>
<comment type="catalytic activity">
    <reaction evidence="7">
        <text>glyoxylate + L-alanine = glycine + pyruvate</text>
        <dbReference type="Rhea" id="RHEA:24248"/>
        <dbReference type="ChEBI" id="CHEBI:15361"/>
        <dbReference type="ChEBI" id="CHEBI:36655"/>
        <dbReference type="ChEBI" id="CHEBI:57305"/>
        <dbReference type="ChEBI" id="CHEBI:57972"/>
        <dbReference type="EC" id="2.6.1.44"/>
    </reaction>
</comment>
<evidence type="ECO:0000313" key="12">
    <source>
        <dbReference type="EnsemblMetazoa" id="CapteP153068"/>
    </source>
</evidence>
<dbReference type="NCBIfam" id="NF010006">
    <property type="entry name" value="PRK13479.1"/>
    <property type="match status" value="1"/>
</dbReference>
<dbReference type="GO" id="GO:0008453">
    <property type="term" value="F:alanine-glyoxylate transaminase activity"/>
    <property type="evidence" value="ECO:0007669"/>
    <property type="project" value="UniProtKB-EC"/>
</dbReference>
<reference evidence="12" key="3">
    <citation type="submission" date="2015-06" db="UniProtKB">
        <authorList>
            <consortium name="EnsemblMetazoa"/>
        </authorList>
    </citation>
    <scope>IDENTIFICATION</scope>
</reference>
<evidence type="ECO:0000256" key="4">
    <source>
        <dbReference type="ARBA" id="ARBA00022898"/>
    </source>
</evidence>
<dbReference type="GO" id="GO:0047304">
    <property type="term" value="F:2-aminoethylphosphonate-pyruvate transaminase activity"/>
    <property type="evidence" value="ECO:0007669"/>
    <property type="project" value="UniProtKB-EC"/>
</dbReference>
<dbReference type="InterPro" id="IPR015421">
    <property type="entry name" value="PyrdxlP-dep_Trfase_major"/>
</dbReference>
<keyword evidence="4 7" id="KW-0663">Pyridoxal phosphate</keyword>
<evidence type="ECO:0000256" key="7">
    <source>
        <dbReference type="PIRNR" id="PIRNR000524"/>
    </source>
</evidence>
<dbReference type="OrthoDB" id="7403325at2759"/>
<comment type="cofactor">
    <cofactor evidence="1 7 9">
        <name>pyridoxal 5'-phosphate</name>
        <dbReference type="ChEBI" id="CHEBI:597326"/>
    </cofactor>
</comment>